<feature type="transmembrane region" description="Helical" evidence="1">
    <location>
        <begin position="444"/>
        <end position="464"/>
    </location>
</feature>
<organism evidence="2 3">
    <name type="scientific">Populus alba x Populus x berolinensis</name>
    <dbReference type="NCBI Taxonomy" id="444605"/>
    <lineage>
        <taxon>Eukaryota</taxon>
        <taxon>Viridiplantae</taxon>
        <taxon>Streptophyta</taxon>
        <taxon>Embryophyta</taxon>
        <taxon>Tracheophyta</taxon>
        <taxon>Spermatophyta</taxon>
        <taxon>Magnoliopsida</taxon>
        <taxon>eudicotyledons</taxon>
        <taxon>Gunneridae</taxon>
        <taxon>Pentapetalae</taxon>
        <taxon>rosids</taxon>
        <taxon>fabids</taxon>
        <taxon>Malpighiales</taxon>
        <taxon>Salicaceae</taxon>
        <taxon>Saliceae</taxon>
        <taxon>Populus</taxon>
    </lineage>
</organism>
<keyword evidence="1" id="KW-0812">Transmembrane</keyword>
<gene>
    <name evidence="2" type="ORF">NC653_017900</name>
</gene>
<evidence type="ECO:0000313" key="3">
    <source>
        <dbReference type="Proteomes" id="UP001164929"/>
    </source>
</evidence>
<keyword evidence="1" id="KW-0472">Membrane</keyword>
<accession>A0AAD6QRH5</accession>
<dbReference type="Proteomes" id="UP001164929">
    <property type="component" value="Chromosome 6"/>
</dbReference>
<comment type="caution">
    <text evidence="2">The sequence shown here is derived from an EMBL/GenBank/DDBJ whole genome shotgun (WGS) entry which is preliminary data.</text>
</comment>
<dbReference type="EMBL" id="JAQIZT010000006">
    <property type="protein sequence ID" value="KAJ6995261.1"/>
    <property type="molecule type" value="Genomic_DNA"/>
</dbReference>
<proteinExistence type="predicted"/>
<keyword evidence="3" id="KW-1185">Reference proteome</keyword>
<protein>
    <submittedName>
        <fullName evidence="2">Uncharacterized protein</fullName>
    </submittedName>
</protein>
<evidence type="ECO:0000313" key="2">
    <source>
        <dbReference type="EMBL" id="KAJ6995261.1"/>
    </source>
</evidence>
<dbReference type="PANTHER" id="PTHR48473">
    <property type="entry name" value="TIR DOMAIN-CONTAINING PROTEIN"/>
    <property type="match status" value="1"/>
</dbReference>
<dbReference type="PANTHER" id="PTHR48473:SF1">
    <property type="entry name" value="TIR DOMAIN-CONTAINING PROTEIN"/>
    <property type="match status" value="1"/>
</dbReference>
<evidence type="ECO:0000256" key="1">
    <source>
        <dbReference type="SAM" id="Phobius"/>
    </source>
</evidence>
<dbReference type="AlphaFoldDB" id="A0AAD6QRH5"/>
<name>A0AAD6QRH5_9ROSI</name>
<keyword evidence="1" id="KW-1133">Transmembrane helix</keyword>
<reference evidence="2" key="1">
    <citation type="journal article" date="2023" name="Mol. Ecol. Resour.">
        <title>Chromosome-level genome assembly of a triploid poplar Populus alba 'Berolinensis'.</title>
        <authorList>
            <person name="Chen S."/>
            <person name="Yu Y."/>
            <person name="Wang X."/>
            <person name="Wang S."/>
            <person name="Zhang T."/>
            <person name="Zhou Y."/>
            <person name="He R."/>
            <person name="Meng N."/>
            <person name="Wang Y."/>
            <person name="Liu W."/>
            <person name="Liu Z."/>
            <person name="Liu J."/>
            <person name="Guo Q."/>
            <person name="Huang H."/>
            <person name="Sederoff R.R."/>
            <person name="Wang G."/>
            <person name="Qu G."/>
            <person name="Chen S."/>
        </authorList>
    </citation>
    <scope>NUCLEOTIDE SEQUENCE</scope>
    <source>
        <strain evidence="2">SC-2020</strain>
    </source>
</reference>
<sequence length="534" mass="59220">MLINEAKITGDYHLPPSICTSGQSPLSRLRYHLLSQSTHRDPRHRLPGRYPGHKLAEWIIRQNPGVAEVMMISTSELRRRAVPKNVLVKSLLSRTPNVPPNEIALEAQNRSAVKVEPSDKIVLQRRTPRHNSDHETPHVPLDEIDLGVQNRSEVKVEPKWRRYKDRVVGFYNSKFQTTCCFGSLQRRTPRHNSDHKAPHVPLDKIVLGAQNRSEVKVEPEWRRYKDRVVGLCNSKFQTTCCFGSLRRRKNRFNYWEHDDSWGGDGGDDWGGDGGDVGGSCGGSGGGWGGGGGDVGGSYGSGSWGGGGCDGGSGGGGGGTGGGGNKIDLKVEIDLEAQNQSEVKVELPEKIALLVQNQSEVKSWPPRQILNHEVVLEAQNQSKVKAELQENIALQVENQCDVKVESKLWLSVQDQIKKKTTEWALLITSVLLEAMSAVFDQVGHALTGMVIAFLALFFSSLDLIFKARKEGVQSSQPFGGLLEYFGLADTVWQCFNSTMGYIYTQNNQQNPIKMCLLPFMFASCVLIFKLIKRRT</sequence>